<dbReference type="SUPFAM" id="SSF53756">
    <property type="entry name" value="UDP-Glycosyltransferase/glycogen phosphorylase"/>
    <property type="match status" value="1"/>
</dbReference>
<dbReference type="Proteomes" id="UP000711614">
    <property type="component" value="Unassembled WGS sequence"/>
</dbReference>
<keyword evidence="1" id="KW-0808">Transferase</keyword>
<dbReference type="RefSeq" id="WP_209681296.1">
    <property type="nucleotide sequence ID" value="NZ_JAGIOI010000001.1"/>
</dbReference>
<dbReference type="Gene3D" id="3.40.50.2000">
    <property type="entry name" value="Glycogen Phosphorylase B"/>
    <property type="match status" value="2"/>
</dbReference>
<feature type="domain" description="Glycosyl transferase family 1" evidence="2">
    <location>
        <begin position="196"/>
        <end position="344"/>
    </location>
</feature>
<dbReference type="CDD" id="cd03801">
    <property type="entry name" value="GT4_PimA-like"/>
    <property type="match status" value="1"/>
</dbReference>
<sequence length="377" mass="41611">MSSLPSLLILTFSPIRSDPRVLKQVELLKGKYQVSTCAYGAAPDGIDSHFPLPTDSRGWTSDRIGLITRQYGRVYNGMTAVQEARKILPVGHFDIILANDLNALPLALDLKPRLGVHADLHEYAPSEKESDLKWRLFVAPFMRWICRKQLPMATSVTTVSQGIADEYHRRFGVEVGVVTNAAPYLEAEPTPTAAPLKVIYSGAGQRYRKIELIIDAMKGVDDKVQLDFVVMPNEPDYVDELKRSAANLPNVRFIDPVPYEELVSLIRNYDVAMCFLPNSTFNLQNALPNKFFEAVQARIGVITGPSPAMVALVESYGLGVVTKDFSTEALRTALNGLTETETARWKTAANDAAWTLSAESQVALWDVAISDIAQRAG</sequence>
<accession>A0ABS4YY84</accession>
<dbReference type="Pfam" id="PF00534">
    <property type="entry name" value="Glycos_transf_1"/>
    <property type="match status" value="1"/>
</dbReference>
<proteinExistence type="predicted"/>
<evidence type="ECO:0000313" key="3">
    <source>
        <dbReference type="EMBL" id="MBP2413767.1"/>
    </source>
</evidence>
<dbReference type="PANTHER" id="PTHR46401">
    <property type="entry name" value="GLYCOSYLTRANSFERASE WBBK-RELATED"/>
    <property type="match status" value="1"/>
</dbReference>
<gene>
    <name evidence="3" type="ORF">JOF48_002566</name>
</gene>
<evidence type="ECO:0000313" key="4">
    <source>
        <dbReference type="Proteomes" id="UP000711614"/>
    </source>
</evidence>
<name>A0ABS4YY84_9MICC</name>
<keyword evidence="4" id="KW-1185">Reference proteome</keyword>
<dbReference type="InterPro" id="IPR001296">
    <property type="entry name" value="Glyco_trans_1"/>
</dbReference>
<reference evidence="3 4" key="1">
    <citation type="submission" date="2021-03" db="EMBL/GenBank/DDBJ databases">
        <title>Sequencing the genomes of 1000 actinobacteria strains.</title>
        <authorList>
            <person name="Klenk H.-P."/>
        </authorList>
    </citation>
    <scope>NUCLEOTIDE SEQUENCE [LARGE SCALE GENOMIC DNA]</scope>
    <source>
        <strain evidence="3 4">DSM 16005</strain>
    </source>
</reference>
<evidence type="ECO:0000256" key="1">
    <source>
        <dbReference type="ARBA" id="ARBA00022679"/>
    </source>
</evidence>
<evidence type="ECO:0000259" key="2">
    <source>
        <dbReference type="Pfam" id="PF00534"/>
    </source>
</evidence>
<dbReference type="PANTHER" id="PTHR46401:SF2">
    <property type="entry name" value="GLYCOSYLTRANSFERASE WBBK-RELATED"/>
    <property type="match status" value="1"/>
</dbReference>
<dbReference type="EMBL" id="JAGIOI010000001">
    <property type="protein sequence ID" value="MBP2413767.1"/>
    <property type="molecule type" value="Genomic_DNA"/>
</dbReference>
<organism evidence="3 4">
    <name type="scientific">Arthrobacter stackebrandtii</name>
    <dbReference type="NCBI Taxonomy" id="272161"/>
    <lineage>
        <taxon>Bacteria</taxon>
        <taxon>Bacillati</taxon>
        <taxon>Actinomycetota</taxon>
        <taxon>Actinomycetes</taxon>
        <taxon>Micrococcales</taxon>
        <taxon>Micrococcaceae</taxon>
        <taxon>Arthrobacter</taxon>
    </lineage>
</organism>
<protein>
    <submittedName>
        <fullName evidence="3">Glycosyltransferase involved in cell wall biosynthesis</fullName>
    </submittedName>
</protein>
<comment type="caution">
    <text evidence="3">The sequence shown here is derived from an EMBL/GenBank/DDBJ whole genome shotgun (WGS) entry which is preliminary data.</text>
</comment>